<dbReference type="InterPro" id="IPR017853">
    <property type="entry name" value="GH"/>
</dbReference>
<dbReference type="AlphaFoldDB" id="W1XJP6"/>
<dbReference type="Gene3D" id="3.20.20.80">
    <property type="entry name" value="Glycosidases"/>
    <property type="match status" value="1"/>
</dbReference>
<reference evidence="1" key="1">
    <citation type="submission" date="2013-12" db="EMBL/GenBank/DDBJ databases">
        <title>A Varibaculum cambriense genome reconstructed from a premature infant gut community with otherwise low bacterial novelty that shifts toward anaerobic metabolism during the third week of life.</title>
        <authorList>
            <person name="Brown C.T."/>
            <person name="Sharon I."/>
            <person name="Thomas B.C."/>
            <person name="Castelle C.J."/>
            <person name="Morowitz M.J."/>
            <person name="Banfield J.F."/>
        </authorList>
    </citation>
    <scope>NUCLEOTIDE SEQUENCE</scope>
</reference>
<proteinExistence type="predicted"/>
<organism evidence="1">
    <name type="scientific">human gut metagenome</name>
    <dbReference type="NCBI Taxonomy" id="408170"/>
    <lineage>
        <taxon>unclassified sequences</taxon>
        <taxon>metagenomes</taxon>
        <taxon>organismal metagenomes</taxon>
    </lineage>
</organism>
<name>W1XJP6_9ZZZZ</name>
<evidence type="ECO:0000313" key="1">
    <source>
        <dbReference type="EMBL" id="ETJ29059.1"/>
    </source>
</evidence>
<accession>W1XJP6</accession>
<dbReference type="SUPFAM" id="SSF51445">
    <property type="entry name" value="(Trans)glycosidases"/>
    <property type="match status" value="1"/>
</dbReference>
<sequence>DGTGNLDRYKKKSFYWYKNVIRTNGEELWSN</sequence>
<dbReference type="EMBL" id="AZMM01016396">
    <property type="protein sequence ID" value="ETJ29059.1"/>
    <property type="molecule type" value="Genomic_DNA"/>
</dbReference>
<comment type="caution">
    <text evidence="1">The sequence shown here is derived from an EMBL/GenBank/DDBJ whole genome shotgun (WGS) entry which is preliminary data.</text>
</comment>
<feature type="non-terminal residue" evidence="1">
    <location>
        <position position="1"/>
    </location>
</feature>
<protein>
    <submittedName>
        <fullName evidence="1">6-phospho-beta-glucosidase BglA</fullName>
    </submittedName>
</protein>
<gene>
    <name evidence="1" type="ORF">Q604_UNBC16396G0001</name>
</gene>